<dbReference type="EMBL" id="FPCH01000002">
    <property type="protein sequence ID" value="SFV33304.1"/>
    <property type="molecule type" value="Genomic_DNA"/>
</dbReference>
<dbReference type="PIRSF" id="PIRSF000521">
    <property type="entry name" value="Transaminase_4ab_Lys_Orn"/>
    <property type="match status" value="1"/>
</dbReference>
<evidence type="ECO:0000313" key="7">
    <source>
        <dbReference type="EMBL" id="SFV33304.1"/>
    </source>
</evidence>
<dbReference type="OrthoDB" id="5288905at2"/>
<dbReference type="InterPro" id="IPR049704">
    <property type="entry name" value="Aminotrans_3_PPA_site"/>
</dbReference>
<dbReference type="NCBIfam" id="TIGR00700">
    <property type="entry name" value="GABAtrnsam"/>
    <property type="match status" value="1"/>
</dbReference>
<dbReference type="GO" id="GO:0030170">
    <property type="term" value="F:pyridoxal phosphate binding"/>
    <property type="evidence" value="ECO:0007669"/>
    <property type="project" value="InterPro"/>
</dbReference>
<gene>
    <name evidence="7" type="ORF">SAMN04488557_1914</name>
</gene>
<dbReference type="PROSITE" id="PS00600">
    <property type="entry name" value="AA_TRANSFER_CLASS_3"/>
    <property type="match status" value="1"/>
</dbReference>
<dbReference type="SUPFAM" id="SSF53383">
    <property type="entry name" value="PLP-dependent transferases"/>
    <property type="match status" value="1"/>
</dbReference>
<evidence type="ECO:0000256" key="2">
    <source>
        <dbReference type="ARBA" id="ARBA00008954"/>
    </source>
</evidence>
<keyword evidence="4 7" id="KW-0808">Transferase</keyword>
<proteinExistence type="inferred from homology"/>
<dbReference type="InterPro" id="IPR015424">
    <property type="entry name" value="PyrdxlP-dep_Trfase"/>
</dbReference>
<comment type="similarity">
    <text evidence="2 6">Belongs to the class-III pyridoxal-phosphate-dependent aminotransferase family.</text>
</comment>
<evidence type="ECO:0000256" key="3">
    <source>
        <dbReference type="ARBA" id="ARBA00022576"/>
    </source>
</evidence>
<keyword evidence="5 6" id="KW-0663">Pyridoxal phosphate</keyword>
<evidence type="ECO:0000256" key="4">
    <source>
        <dbReference type="ARBA" id="ARBA00022679"/>
    </source>
</evidence>
<dbReference type="STRING" id="51670.SAMN04488557_1914"/>
<accession>A0A1I7NF60</accession>
<comment type="cofactor">
    <cofactor evidence="1">
        <name>pyridoxal 5'-phosphate</name>
        <dbReference type="ChEBI" id="CHEBI:597326"/>
    </cofactor>
</comment>
<dbReference type="Gene3D" id="3.90.1150.10">
    <property type="entry name" value="Aspartate Aminotransferase, domain 1"/>
    <property type="match status" value="1"/>
</dbReference>
<reference evidence="8" key="1">
    <citation type="submission" date="2016-10" db="EMBL/GenBank/DDBJ databases">
        <authorList>
            <person name="Varghese N."/>
            <person name="Submissions S."/>
        </authorList>
    </citation>
    <scope>NUCLEOTIDE SEQUENCE [LARGE SCALE GENOMIC DNA]</scope>
    <source>
        <strain evidence="8">DSM 1565</strain>
    </source>
</reference>
<keyword evidence="3 7" id="KW-0032">Aminotransferase</keyword>
<dbReference type="GO" id="GO:0042802">
    <property type="term" value="F:identical protein binding"/>
    <property type="evidence" value="ECO:0007669"/>
    <property type="project" value="TreeGrafter"/>
</dbReference>
<evidence type="ECO:0000313" key="8">
    <source>
        <dbReference type="Proteomes" id="UP000199423"/>
    </source>
</evidence>
<dbReference type="InterPro" id="IPR015422">
    <property type="entry name" value="PyrdxlP-dep_Trfase_small"/>
</dbReference>
<evidence type="ECO:0000256" key="1">
    <source>
        <dbReference type="ARBA" id="ARBA00001933"/>
    </source>
</evidence>
<dbReference type="InterPro" id="IPR050103">
    <property type="entry name" value="Class-III_PLP-dep_AT"/>
</dbReference>
<dbReference type="Gene3D" id="3.40.640.10">
    <property type="entry name" value="Type I PLP-dependent aspartate aminotransferase-like (Major domain)"/>
    <property type="match status" value="1"/>
</dbReference>
<dbReference type="InterPro" id="IPR004632">
    <property type="entry name" value="4NH2But_aminotransferase_bac"/>
</dbReference>
<dbReference type="Pfam" id="PF00202">
    <property type="entry name" value="Aminotran_3"/>
    <property type="match status" value="1"/>
</dbReference>
<dbReference type="FunFam" id="3.40.640.10:FF:000013">
    <property type="entry name" value="4-aminobutyrate aminotransferase"/>
    <property type="match status" value="1"/>
</dbReference>
<organism evidence="7 8">
    <name type="scientific">Hyphomicrobium facile</name>
    <dbReference type="NCBI Taxonomy" id="51670"/>
    <lineage>
        <taxon>Bacteria</taxon>
        <taxon>Pseudomonadati</taxon>
        <taxon>Pseudomonadota</taxon>
        <taxon>Alphaproteobacteria</taxon>
        <taxon>Hyphomicrobiales</taxon>
        <taxon>Hyphomicrobiaceae</taxon>
        <taxon>Hyphomicrobium</taxon>
    </lineage>
</organism>
<dbReference type="RefSeq" id="WP_092867386.1">
    <property type="nucleotide sequence ID" value="NZ_FPCH01000002.1"/>
</dbReference>
<dbReference type="Proteomes" id="UP000199423">
    <property type="component" value="Unassembled WGS sequence"/>
</dbReference>
<protein>
    <submittedName>
        <fullName evidence="7">4-aminobutyrate aminotransferase apoenzyme</fullName>
    </submittedName>
</protein>
<dbReference type="InterPro" id="IPR015421">
    <property type="entry name" value="PyrdxlP-dep_Trfase_major"/>
</dbReference>
<dbReference type="GO" id="GO:0009448">
    <property type="term" value="P:gamma-aminobutyric acid metabolic process"/>
    <property type="evidence" value="ECO:0007669"/>
    <property type="project" value="InterPro"/>
</dbReference>
<evidence type="ECO:0000256" key="6">
    <source>
        <dbReference type="RuleBase" id="RU003560"/>
    </source>
</evidence>
<dbReference type="PANTHER" id="PTHR11986">
    <property type="entry name" value="AMINOTRANSFERASE CLASS III"/>
    <property type="match status" value="1"/>
</dbReference>
<dbReference type="InterPro" id="IPR005814">
    <property type="entry name" value="Aminotrans_3"/>
</dbReference>
<dbReference type="CDD" id="cd00610">
    <property type="entry name" value="OAT_like"/>
    <property type="match status" value="1"/>
</dbReference>
<name>A0A1I7NF60_9HYPH</name>
<dbReference type="PANTHER" id="PTHR11986:SF58">
    <property type="entry name" value="LEUCINE_METHIONINE RACEMASE"/>
    <property type="match status" value="1"/>
</dbReference>
<evidence type="ECO:0000256" key="5">
    <source>
        <dbReference type="ARBA" id="ARBA00022898"/>
    </source>
</evidence>
<sequence length="431" mass="45284">MATSVELQARRVAAVPRGVGNVTQIFAKTAKNAEIWSEDGKRYIDFGAGIAVVNTGHQHPRLVAAIQEQLKAFSHVCFQVTPYENYVSLAERLNAIAPIPGPAKTMLASTGAEAVENAVKVARAFTGRSGIISFAGGFHGRTHMGMALTGKVVPYKKGFGPFPSDVYNVEFPNLYHGGSTEQSIRSLKSLFKHTADPSSIAAIIIEPVQGEGGFNVVPKDFMVALRKLCDDNGILLIADEIQTGFARTGKLFAMEHYGVKADVVTMAKGLAGGLPLSAIVGRADVMDASNPGGLGGTYAGNPIACAAAHAVLDVINEEKLCDRANAIGKIIMDRCASLQSNSNLNCIGDVRGLGAMCAVELVKDKASGEPAPELTAALLKAANERGLILLSCGTYGNVVRFLVPLTASDELVREGMDVFEAALTDAVARAA</sequence>
<dbReference type="AlphaFoldDB" id="A0A1I7NF60"/>
<dbReference type="GO" id="GO:0034386">
    <property type="term" value="F:4-aminobutyrate:2-oxoglutarate transaminase activity"/>
    <property type="evidence" value="ECO:0007669"/>
    <property type="project" value="InterPro"/>
</dbReference>
<keyword evidence="8" id="KW-1185">Reference proteome</keyword>